<proteinExistence type="predicted"/>
<comment type="caution">
    <text evidence="1">The sequence shown here is derived from an EMBL/GenBank/DDBJ whole genome shotgun (WGS) entry which is preliminary data.</text>
</comment>
<dbReference type="RefSeq" id="WP_183978981.1">
    <property type="nucleotide sequence ID" value="NZ_JACHEB010000008.1"/>
</dbReference>
<evidence type="ECO:0000313" key="1">
    <source>
        <dbReference type="EMBL" id="MBB5329990.1"/>
    </source>
</evidence>
<dbReference type="AlphaFoldDB" id="A0A9X0QGK6"/>
<organism evidence="1 2">
    <name type="scientific">Tunturiibacter gelidiferens</name>
    <dbReference type="NCBI Taxonomy" id="3069689"/>
    <lineage>
        <taxon>Bacteria</taxon>
        <taxon>Pseudomonadati</taxon>
        <taxon>Acidobacteriota</taxon>
        <taxon>Terriglobia</taxon>
        <taxon>Terriglobales</taxon>
        <taxon>Acidobacteriaceae</taxon>
        <taxon>Tunturiibacter</taxon>
    </lineage>
</organism>
<reference evidence="1 2" key="1">
    <citation type="submission" date="2020-08" db="EMBL/GenBank/DDBJ databases">
        <title>Genomic Encyclopedia of Type Strains, Phase IV (KMG-V): Genome sequencing to study the core and pangenomes of soil and plant-associated prokaryotes.</title>
        <authorList>
            <person name="Whitman W."/>
        </authorList>
    </citation>
    <scope>NUCLEOTIDE SEQUENCE [LARGE SCALE GENOMIC DNA]</scope>
    <source>
        <strain evidence="1 2">X5P2</strain>
    </source>
</reference>
<dbReference type="EMBL" id="JACHEB010000008">
    <property type="protein sequence ID" value="MBB5329990.1"/>
    <property type="molecule type" value="Genomic_DNA"/>
</dbReference>
<name>A0A9X0QGK6_9BACT</name>
<protein>
    <submittedName>
        <fullName evidence="1">Uncharacterized protein</fullName>
    </submittedName>
</protein>
<keyword evidence="2" id="KW-1185">Reference proteome</keyword>
<dbReference type="Proteomes" id="UP000535182">
    <property type="component" value="Unassembled WGS sequence"/>
</dbReference>
<accession>A0A9X0QGK6</accession>
<gene>
    <name evidence="1" type="ORF">HDF14_003619</name>
</gene>
<evidence type="ECO:0000313" key="2">
    <source>
        <dbReference type="Proteomes" id="UP000535182"/>
    </source>
</evidence>
<sequence length="71" mass="8318">MKRQAEPFEVQIDKMIDLLCEGDFTEEGKVRVAELRESWAKARAMIVAQELREMMLAEARRLYADNDVDRT</sequence>